<protein>
    <submittedName>
        <fullName evidence="2">Methyltransferase type 11</fullName>
    </submittedName>
</protein>
<feature type="domain" description="Methyltransferase type 11" evidence="1">
    <location>
        <begin position="112"/>
        <end position="224"/>
    </location>
</feature>
<organism evidence="2 3">
    <name type="scientific">Desulfonatronospira thiodismutans ASO3-1</name>
    <dbReference type="NCBI Taxonomy" id="555779"/>
    <lineage>
        <taxon>Bacteria</taxon>
        <taxon>Pseudomonadati</taxon>
        <taxon>Thermodesulfobacteriota</taxon>
        <taxon>Desulfovibrionia</taxon>
        <taxon>Desulfovibrionales</taxon>
        <taxon>Desulfonatronovibrionaceae</taxon>
        <taxon>Desulfonatronospira</taxon>
    </lineage>
</organism>
<dbReference type="Proteomes" id="UP000005496">
    <property type="component" value="Unassembled WGS sequence"/>
</dbReference>
<dbReference type="Gene3D" id="3.40.50.150">
    <property type="entry name" value="Vaccinia Virus protein VP39"/>
    <property type="match status" value="1"/>
</dbReference>
<keyword evidence="2" id="KW-0489">Methyltransferase</keyword>
<dbReference type="eggNOG" id="COG2226">
    <property type="taxonomic scope" value="Bacteria"/>
</dbReference>
<dbReference type="AlphaFoldDB" id="D6SLY0"/>
<dbReference type="RefSeq" id="WP_008868820.1">
    <property type="nucleotide sequence ID" value="NZ_ACJN02000001.1"/>
</dbReference>
<accession>D6SLY0</accession>
<comment type="caution">
    <text evidence="2">The sequence shown here is derived from an EMBL/GenBank/DDBJ whole genome shotgun (WGS) entry which is preliminary data.</text>
</comment>
<dbReference type="PANTHER" id="PTHR45445:SF2">
    <property type="entry name" value="METHYLTRANSFERASE TYPE 11 DOMAIN-CONTAINING PROTEIN"/>
    <property type="match status" value="1"/>
</dbReference>
<sequence>MKTWLTSILICPACLPLEKGLQLKADSQEDDDVLEGTLNCPECLKEYPIREGIAMVHPQQDTIKDSGSKYENSSVVSSYLWSHYCDLLEDPEGSSAYKDWAEQMHADTGGCLDMGSAVGRFTFDMASRFDFALGIDNSVAFIRAARELMTRRQVQFELVQEGILSRKETLTLPDEWQTRNIEFIVADAMALPFATGTFSALASLNMVDKLPLPLKHLQEAGRLAHRKKAQFLLSDPFSWSEQSADRQYWLGGKPEGDFAGYGLDNIAKWLERPRDNPGPGWNIEKKGHVWWKIRTHRNHYELIRSCYVKAFR</sequence>
<dbReference type="Pfam" id="PF08241">
    <property type="entry name" value="Methyltransf_11"/>
    <property type="match status" value="1"/>
</dbReference>
<dbReference type="GO" id="GO:0008757">
    <property type="term" value="F:S-adenosylmethionine-dependent methyltransferase activity"/>
    <property type="evidence" value="ECO:0007669"/>
    <property type="project" value="InterPro"/>
</dbReference>
<dbReference type="InterPro" id="IPR013216">
    <property type="entry name" value="Methyltransf_11"/>
</dbReference>
<dbReference type="GO" id="GO:0032259">
    <property type="term" value="P:methylation"/>
    <property type="evidence" value="ECO:0007669"/>
    <property type="project" value="UniProtKB-KW"/>
</dbReference>
<keyword evidence="3" id="KW-1185">Reference proteome</keyword>
<dbReference type="Gene3D" id="2.20.25.10">
    <property type="match status" value="1"/>
</dbReference>
<reference evidence="2" key="1">
    <citation type="submission" date="2010-05" db="EMBL/GenBank/DDBJ databases">
        <title>The draft genome of Desulfonatronospira thiodismutans ASO3-1.</title>
        <authorList>
            <consortium name="US DOE Joint Genome Institute (JGI-PGF)"/>
            <person name="Lucas S."/>
            <person name="Copeland A."/>
            <person name="Lapidus A."/>
            <person name="Cheng J.-F."/>
            <person name="Bruce D."/>
            <person name="Goodwin L."/>
            <person name="Pitluck S."/>
            <person name="Chertkov O."/>
            <person name="Brettin T."/>
            <person name="Detter J.C."/>
            <person name="Han C."/>
            <person name="Land M.L."/>
            <person name="Hauser L."/>
            <person name="Kyrpides N."/>
            <person name="Mikhailova N."/>
            <person name="Muyzer G."/>
            <person name="Woyke T."/>
        </authorList>
    </citation>
    <scope>NUCLEOTIDE SEQUENCE [LARGE SCALE GENOMIC DNA]</scope>
    <source>
        <strain evidence="2">ASO3-1</strain>
    </source>
</reference>
<name>D6SLY0_9BACT</name>
<gene>
    <name evidence="2" type="ORF">Dthio_PD3120</name>
</gene>
<dbReference type="EMBL" id="ACJN02000001">
    <property type="protein sequence ID" value="EFI35691.1"/>
    <property type="molecule type" value="Genomic_DNA"/>
</dbReference>
<dbReference type="InterPro" id="IPR005651">
    <property type="entry name" value="Trm112-like"/>
</dbReference>
<dbReference type="eggNOG" id="COG2835">
    <property type="taxonomic scope" value="Bacteria"/>
</dbReference>
<proteinExistence type="predicted"/>
<dbReference type="Pfam" id="PF03966">
    <property type="entry name" value="Trm112p"/>
    <property type="match status" value="1"/>
</dbReference>
<dbReference type="SUPFAM" id="SSF158997">
    <property type="entry name" value="Trm112p-like"/>
    <property type="match status" value="1"/>
</dbReference>
<evidence type="ECO:0000313" key="2">
    <source>
        <dbReference type="EMBL" id="EFI35691.1"/>
    </source>
</evidence>
<dbReference type="PANTHER" id="PTHR45445">
    <property type="match status" value="1"/>
</dbReference>
<dbReference type="OrthoDB" id="9768004at2"/>
<dbReference type="InterPro" id="IPR029063">
    <property type="entry name" value="SAM-dependent_MTases_sf"/>
</dbReference>
<evidence type="ECO:0000313" key="3">
    <source>
        <dbReference type="Proteomes" id="UP000005496"/>
    </source>
</evidence>
<dbReference type="SUPFAM" id="SSF53335">
    <property type="entry name" value="S-adenosyl-L-methionine-dependent methyltransferases"/>
    <property type="match status" value="1"/>
</dbReference>
<keyword evidence="2" id="KW-0808">Transferase</keyword>
<evidence type="ECO:0000259" key="1">
    <source>
        <dbReference type="Pfam" id="PF08241"/>
    </source>
</evidence>